<evidence type="ECO:0000256" key="7">
    <source>
        <dbReference type="ARBA" id="ARBA00023136"/>
    </source>
</evidence>
<evidence type="ECO:0000256" key="5">
    <source>
        <dbReference type="ARBA" id="ARBA00022692"/>
    </source>
</evidence>
<evidence type="ECO:0000256" key="3">
    <source>
        <dbReference type="ARBA" id="ARBA00011489"/>
    </source>
</evidence>
<keyword evidence="7 8" id="KW-0472">Membrane</keyword>
<feature type="transmembrane region" description="Helical" evidence="8">
    <location>
        <begin position="20"/>
        <end position="42"/>
    </location>
</feature>
<comment type="subcellular location">
    <subcellularLocation>
        <location evidence="1 8">Cell membrane</location>
        <topology evidence="1 8">Multi-pass membrane protein</topology>
    </subcellularLocation>
</comment>
<evidence type="ECO:0000313" key="11">
    <source>
        <dbReference type="Proteomes" id="UP001443914"/>
    </source>
</evidence>
<evidence type="ECO:0000259" key="9">
    <source>
        <dbReference type="Pfam" id="PF04535"/>
    </source>
</evidence>
<dbReference type="PANTHER" id="PTHR36488">
    <property type="entry name" value="CASP-LIKE PROTEIN 1U1"/>
    <property type="match status" value="1"/>
</dbReference>
<reference evidence="10" key="1">
    <citation type="submission" date="2024-03" db="EMBL/GenBank/DDBJ databases">
        <title>WGS assembly of Saponaria officinalis var. Norfolk2.</title>
        <authorList>
            <person name="Jenkins J."/>
            <person name="Shu S."/>
            <person name="Grimwood J."/>
            <person name="Barry K."/>
            <person name="Goodstein D."/>
            <person name="Schmutz J."/>
            <person name="Leebens-Mack J."/>
            <person name="Osbourn A."/>
        </authorList>
    </citation>
    <scope>NUCLEOTIDE SEQUENCE [LARGE SCALE GENOMIC DNA]</scope>
    <source>
        <strain evidence="10">JIC</strain>
    </source>
</reference>
<protein>
    <recommendedName>
        <fullName evidence="8">CASP-like protein</fullName>
    </recommendedName>
</protein>
<accession>A0AAW1MM05</accession>
<evidence type="ECO:0000256" key="8">
    <source>
        <dbReference type="RuleBase" id="RU361233"/>
    </source>
</evidence>
<gene>
    <name evidence="10" type="ORF">RND81_02G161800</name>
</gene>
<feature type="transmembrane region" description="Helical" evidence="8">
    <location>
        <begin position="103"/>
        <end position="127"/>
    </location>
</feature>
<feature type="domain" description="Casparian strip membrane protein" evidence="9">
    <location>
        <begin position="18"/>
        <end position="164"/>
    </location>
</feature>
<sequence length="187" mass="20259">MASNNGEAKSSANNLSKGMFIAQVVLRSVTGMLAFVATMVMVKSSQSTMIFGIEFQAKFSYASAFRFFVGINIAICAASLISLIAICIFFNGPKSKSNHFFALFLHDMTVMLLSMAGCSAASAIGYVGKYGQDQIGWPKICDEVTKFCNFVMVSIVFSYLAFICLFALTITVIIQAHNASTNLLNKD</sequence>
<dbReference type="Pfam" id="PF04535">
    <property type="entry name" value="CASP_dom"/>
    <property type="match status" value="1"/>
</dbReference>
<proteinExistence type="inferred from homology"/>
<organism evidence="10 11">
    <name type="scientific">Saponaria officinalis</name>
    <name type="common">Common soapwort</name>
    <name type="synonym">Lychnis saponaria</name>
    <dbReference type="NCBI Taxonomy" id="3572"/>
    <lineage>
        <taxon>Eukaryota</taxon>
        <taxon>Viridiplantae</taxon>
        <taxon>Streptophyta</taxon>
        <taxon>Embryophyta</taxon>
        <taxon>Tracheophyta</taxon>
        <taxon>Spermatophyta</taxon>
        <taxon>Magnoliopsida</taxon>
        <taxon>eudicotyledons</taxon>
        <taxon>Gunneridae</taxon>
        <taxon>Pentapetalae</taxon>
        <taxon>Caryophyllales</taxon>
        <taxon>Caryophyllaceae</taxon>
        <taxon>Caryophylleae</taxon>
        <taxon>Saponaria</taxon>
    </lineage>
</organism>
<evidence type="ECO:0000256" key="6">
    <source>
        <dbReference type="ARBA" id="ARBA00022989"/>
    </source>
</evidence>
<keyword evidence="6 8" id="KW-1133">Transmembrane helix</keyword>
<keyword evidence="4 8" id="KW-1003">Cell membrane</keyword>
<feature type="transmembrane region" description="Helical" evidence="8">
    <location>
        <begin position="147"/>
        <end position="174"/>
    </location>
</feature>
<keyword evidence="5 8" id="KW-0812">Transmembrane</keyword>
<comment type="caution">
    <text evidence="10">The sequence shown here is derived from an EMBL/GenBank/DDBJ whole genome shotgun (WGS) entry which is preliminary data.</text>
</comment>
<keyword evidence="11" id="KW-1185">Reference proteome</keyword>
<evidence type="ECO:0000256" key="4">
    <source>
        <dbReference type="ARBA" id="ARBA00022475"/>
    </source>
</evidence>
<dbReference type="Proteomes" id="UP001443914">
    <property type="component" value="Unassembled WGS sequence"/>
</dbReference>
<dbReference type="PANTHER" id="PTHR36488:SF8">
    <property type="entry name" value="CASP-LIKE PROTEIN 1U1"/>
    <property type="match status" value="1"/>
</dbReference>
<comment type="similarity">
    <text evidence="2 8">Belongs to the Casparian strip membrane proteins (CASP) family.</text>
</comment>
<dbReference type="EMBL" id="JBDFQZ010000002">
    <property type="protein sequence ID" value="KAK9749959.1"/>
    <property type="molecule type" value="Genomic_DNA"/>
</dbReference>
<dbReference type="InterPro" id="IPR006459">
    <property type="entry name" value="CASP/CASPL"/>
</dbReference>
<dbReference type="NCBIfam" id="TIGR01569">
    <property type="entry name" value="A_tha_TIGR01569"/>
    <property type="match status" value="1"/>
</dbReference>
<dbReference type="GO" id="GO:0005886">
    <property type="term" value="C:plasma membrane"/>
    <property type="evidence" value="ECO:0007669"/>
    <property type="project" value="UniProtKB-SubCell"/>
</dbReference>
<dbReference type="InterPro" id="IPR006702">
    <property type="entry name" value="CASP_dom"/>
</dbReference>
<evidence type="ECO:0000256" key="2">
    <source>
        <dbReference type="ARBA" id="ARBA00007651"/>
    </source>
</evidence>
<dbReference type="InterPro" id="IPR044173">
    <property type="entry name" value="CASPL"/>
</dbReference>
<feature type="transmembrane region" description="Helical" evidence="8">
    <location>
        <begin position="63"/>
        <end position="91"/>
    </location>
</feature>
<name>A0AAW1MM05_SAPOF</name>
<dbReference type="AlphaFoldDB" id="A0AAW1MM05"/>
<evidence type="ECO:0000313" key="10">
    <source>
        <dbReference type="EMBL" id="KAK9749959.1"/>
    </source>
</evidence>
<comment type="subunit">
    <text evidence="3 8">Homodimer and heterodimers.</text>
</comment>
<evidence type="ECO:0000256" key="1">
    <source>
        <dbReference type="ARBA" id="ARBA00004651"/>
    </source>
</evidence>